<keyword evidence="2" id="KW-0624">Polysaccharide degradation</keyword>
<feature type="region of interest" description="Disordered" evidence="3">
    <location>
        <begin position="174"/>
        <end position="200"/>
    </location>
</feature>
<gene>
    <name evidence="5" type="ORF">FHX34_102889</name>
</gene>
<dbReference type="InterPro" id="IPR003961">
    <property type="entry name" value="FN3_dom"/>
</dbReference>
<feature type="transmembrane region" description="Helical" evidence="4">
    <location>
        <begin position="205"/>
        <end position="229"/>
    </location>
</feature>
<keyword evidence="1" id="KW-0326">Glycosidase</keyword>
<feature type="region of interest" description="Disordered" evidence="3">
    <location>
        <begin position="1"/>
        <end position="151"/>
    </location>
</feature>
<dbReference type="InterPro" id="IPR013783">
    <property type="entry name" value="Ig-like_fold"/>
</dbReference>
<dbReference type="SUPFAM" id="SSF49265">
    <property type="entry name" value="Fibronectin type III"/>
    <property type="match status" value="1"/>
</dbReference>
<evidence type="ECO:0000256" key="1">
    <source>
        <dbReference type="ARBA" id="ARBA00023295"/>
    </source>
</evidence>
<dbReference type="Gene3D" id="2.60.40.10">
    <property type="entry name" value="Immunoglobulins"/>
    <property type="match status" value="1"/>
</dbReference>
<dbReference type="EMBL" id="VIWY01000002">
    <property type="protein sequence ID" value="TWG24335.1"/>
    <property type="molecule type" value="Genomic_DNA"/>
</dbReference>
<feature type="compositionally biased region" description="Low complexity" evidence="3">
    <location>
        <begin position="24"/>
        <end position="43"/>
    </location>
</feature>
<evidence type="ECO:0000313" key="6">
    <source>
        <dbReference type="Proteomes" id="UP000320239"/>
    </source>
</evidence>
<dbReference type="InterPro" id="IPR036116">
    <property type="entry name" value="FN3_sf"/>
</dbReference>
<reference evidence="5 6" key="1">
    <citation type="submission" date="2019-06" db="EMBL/GenBank/DDBJ databases">
        <title>Sequencing the genomes of 1000 actinobacteria strains.</title>
        <authorList>
            <person name="Klenk H.-P."/>
        </authorList>
    </citation>
    <scope>NUCLEOTIDE SEQUENCE [LARGE SCALE GENOMIC DNA]</scope>
    <source>
        <strain evidence="5 6">DSM 43866</strain>
    </source>
</reference>
<protein>
    <submittedName>
        <fullName evidence="5">Fibronectin type III domain protein</fullName>
    </submittedName>
</protein>
<proteinExistence type="predicted"/>
<keyword evidence="4" id="KW-1133">Transmembrane helix</keyword>
<dbReference type="CDD" id="cd00063">
    <property type="entry name" value="FN3"/>
    <property type="match status" value="1"/>
</dbReference>
<keyword evidence="4" id="KW-0812">Transmembrane</keyword>
<keyword evidence="1" id="KW-0378">Hydrolase</keyword>
<keyword evidence="2" id="KW-0119">Carbohydrate metabolism</keyword>
<keyword evidence="6" id="KW-1185">Reference proteome</keyword>
<sequence length="339" mass="34704">MEPDTAVLPLVESRAAGRPEAPAHSRPAAARPPRAAGPWAGEPETQRASAAAPGPGNEPARPVPPPGGRERAAGQLGVHPMSPGATGSQWPDVGQAGHPEQTGPRQLGHHRAAPQRAPQPEAAQRAAHRPAGQPGVRQVPAGPAGVHHQAQAGGYAPAGVYHRGEGGVWQQDPATTAARDSGTGGPASYPKGNEPEPAGTRRRGMALFAVIAATLAAIVAVAAMVFTLAHRGGTGERTDTPPGAPTVAGAPPGDVRLADRGTEIEVSWSDPTRATVSFMITMAHPGEQLKPVKTVGPGQTSNRIEGLNPSLDYCFAVVAVYATDRFAASPQQCTDRGKN</sequence>
<evidence type="ECO:0000313" key="5">
    <source>
        <dbReference type="EMBL" id="TWG24335.1"/>
    </source>
</evidence>
<evidence type="ECO:0000256" key="3">
    <source>
        <dbReference type="SAM" id="MobiDB-lite"/>
    </source>
</evidence>
<comment type="caution">
    <text evidence="5">The sequence shown here is derived from an EMBL/GenBank/DDBJ whole genome shotgun (WGS) entry which is preliminary data.</text>
</comment>
<evidence type="ECO:0000256" key="2">
    <source>
        <dbReference type="ARBA" id="ARBA00023326"/>
    </source>
</evidence>
<accession>A0A561WKE4</accession>
<dbReference type="Proteomes" id="UP000320239">
    <property type="component" value="Unassembled WGS sequence"/>
</dbReference>
<dbReference type="AlphaFoldDB" id="A0A561WKE4"/>
<organism evidence="5 6">
    <name type="scientific">Actinoplanes teichomyceticus</name>
    <dbReference type="NCBI Taxonomy" id="1867"/>
    <lineage>
        <taxon>Bacteria</taxon>
        <taxon>Bacillati</taxon>
        <taxon>Actinomycetota</taxon>
        <taxon>Actinomycetes</taxon>
        <taxon>Micromonosporales</taxon>
        <taxon>Micromonosporaceae</taxon>
        <taxon>Actinoplanes</taxon>
    </lineage>
</organism>
<evidence type="ECO:0000256" key="4">
    <source>
        <dbReference type="SAM" id="Phobius"/>
    </source>
</evidence>
<keyword evidence="4" id="KW-0472">Membrane</keyword>
<dbReference type="GO" id="GO:0016798">
    <property type="term" value="F:hydrolase activity, acting on glycosyl bonds"/>
    <property type="evidence" value="ECO:0007669"/>
    <property type="project" value="UniProtKB-KW"/>
</dbReference>
<feature type="compositionally biased region" description="Low complexity" evidence="3">
    <location>
        <begin position="114"/>
        <end position="131"/>
    </location>
</feature>
<dbReference type="GO" id="GO:0000272">
    <property type="term" value="P:polysaccharide catabolic process"/>
    <property type="evidence" value="ECO:0007669"/>
    <property type="project" value="UniProtKB-KW"/>
</dbReference>
<name>A0A561WKE4_ACTTI</name>